<dbReference type="PANTHER" id="PTHR22050">
    <property type="entry name" value="RW1 PROTEIN HOMOLOG"/>
    <property type="match status" value="1"/>
</dbReference>
<dbReference type="InterPro" id="IPR039877">
    <property type="entry name" value="TMEM131-like"/>
</dbReference>
<evidence type="ECO:0000313" key="3">
    <source>
        <dbReference type="Proteomes" id="UP000325113"/>
    </source>
</evidence>
<dbReference type="AlphaFoldDB" id="A0A5A8CGQ2"/>
<reference evidence="2 3" key="1">
    <citation type="submission" date="2019-07" db="EMBL/GenBank/DDBJ databases">
        <title>Genomes of Cafeteria roenbergensis.</title>
        <authorList>
            <person name="Fischer M.G."/>
            <person name="Hackl T."/>
            <person name="Roman M."/>
        </authorList>
    </citation>
    <scope>NUCLEOTIDE SEQUENCE [LARGE SCALE GENOMIC DNA]</scope>
    <source>
        <strain evidence="2 3">Cflag</strain>
    </source>
</reference>
<comment type="caution">
    <text evidence="2">The sequence shown here is derived from an EMBL/GenBank/DDBJ whole genome shotgun (WGS) entry which is preliminary data.</text>
</comment>
<dbReference type="InterPro" id="IPR056311">
    <property type="entry name" value="TMEM131_Ig_2"/>
</dbReference>
<proteinExistence type="predicted"/>
<name>A0A5A8CGQ2_CAFRO</name>
<gene>
    <name evidence="2" type="ORF">FNF31_06758</name>
</gene>
<sequence length="185" mass="19843">MLRLNTSLGEVFVEVEAENVPSPYRVQPNVGRRFPLGMAVQPRVKLFNPHPEPLRITQVSTVRGVVTVHPILADGAAGVVVPPMSEREVARIVASPSQPGRVADLIRIAFRDTTLVVPFDAYFARPGVLVEPGHVDAGLVVAPRPRAQAAAVLASGSLATPLQTARLAGTGQQWLRARAARDEEL</sequence>
<dbReference type="EMBL" id="VLTM01000111">
    <property type="protein sequence ID" value="KAA0151807.1"/>
    <property type="molecule type" value="Genomic_DNA"/>
</dbReference>
<accession>A0A5A8CGQ2</accession>
<feature type="domain" description="TMEM131 second Ig-like" evidence="1">
    <location>
        <begin position="23"/>
        <end position="69"/>
    </location>
</feature>
<evidence type="ECO:0000313" key="2">
    <source>
        <dbReference type="EMBL" id="KAA0151807.1"/>
    </source>
</evidence>
<protein>
    <recommendedName>
        <fullName evidence="1">TMEM131 second Ig-like domain-containing protein</fullName>
    </recommendedName>
</protein>
<dbReference type="Proteomes" id="UP000325113">
    <property type="component" value="Unassembled WGS sequence"/>
</dbReference>
<dbReference type="GO" id="GO:0016020">
    <property type="term" value="C:membrane"/>
    <property type="evidence" value="ECO:0007669"/>
    <property type="project" value="TreeGrafter"/>
</dbReference>
<dbReference type="Pfam" id="PF24495">
    <property type="entry name" value="Ig_TMEM131_2"/>
    <property type="match status" value="1"/>
</dbReference>
<evidence type="ECO:0000259" key="1">
    <source>
        <dbReference type="Pfam" id="PF24495"/>
    </source>
</evidence>
<organism evidence="2 3">
    <name type="scientific">Cafeteria roenbergensis</name>
    <name type="common">Marine flagellate</name>
    <dbReference type="NCBI Taxonomy" id="33653"/>
    <lineage>
        <taxon>Eukaryota</taxon>
        <taxon>Sar</taxon>
        <taxon>Stramenopiles</taxon>
        <taxon>Bigyra</taxon>
        <taxon>Opalozoa</taxon>
        <taxon>Bicosoecida</taxon>
        <taxon>Cafeteriaceae</taxon>
        <taxon>Cafeteria</taxon>
    </lineage>
</organism>
<dbReference type="PANTHER" id="PTHR22050:SF0">
    <property type="entry name" value="TRANSMEMBRANE PROTEIN 131 HOMOLOG"/>
    <property type="match status" value="1"/>
</dbReference>